<dbReference type="InterPro" id="IPR036085">
    <property type="entry name" value="PAZ_dom_sf"/>
</dbReference>
<dbReference type="InterPro" id="IPR012337">
    <property type="entry name" value="RNaseH-like_sf"/>
</dbReference>
<dbReference type="InterPro" id="IPR003100">
    <property type="entry name" value="PAZ_dom"/>
</dbReference>
<dbReference type="RefSeq" id="XP_056767885.1">
    <property type="nucleotide sequence ID" value="XM_056907158.1"/>
</dbReference>
<protein>
    <recommendedName>
        <fullName evidence="2">Piwi domain-containing protein</fullName>
    </recommendedName>
</protein>
<dbReference type="PANTHER" id="PTHR22891">
    <property type="entry name" value="EUKARYOTIC TRANSLATION INITIATION FACTOR 2C"/>
    <property type="match status" value="1"/>
</dbReference>
<evidence type="ECO:0000256" key="1">
    <source>
        <dbReference type="SAM" id="MobiDB-lite"/>
    </source>
</evidence>
<dbReference type="Pfam" id="PF02171">
    <property type="entry name" value="Piwi"/>
    <property type="match status" value="1"/>
</dbReference>
<accession>A0AAD6G566</accession>
<dbReference type="Pfam" id="PF08699">
    <property type="entry name" value="ArgoL1"/>
    <property type="match status" value="1"/>
</dbReference>
<dbReference type="Gene3D" id="2.170.260.10">
    <property type="entry name" value="paz domain"/>
    <property type="match status" value="1"/>
</dbReference>
<dbReference type="Gene3D" id="3.40.50.2300">
    <property type="match status" value="1"/>
</dbReference>
<reference evidence="3" key="2">
    <citation type="journal article" date="2023" name="IMA Fungus">
        <title>Comparative genomic study of the Penicillium genus elucidates a diverse pangenome and 15 lateral gene transfer events.</title>
        <authorList>
            <person name="Petersen C."/>
            <person name="Sorensen T."/>
            <person name="Nielsen M.R."/>
            <person name="Sondergaard T.E."/>
            <person name="Sorensen J.L."/>
            <person name="Fitzpatrick D.A."/>
            <person name="Frisvad J.C."/>
            <person name="Nielsen K.L."/>
        </authorList>
    </citation>
    <scope>NUCLEOTIDE SEQUENCE</scope>
    <source>
        <strain evidence="3">IBT 16125</strain>
    </source>
</reference>
<dbReference type="SMART" id="SM01163">
    <property type="entry name" value="DUF1785"/>
    <property type="match status" value="1"/>
</dbReference>
<dbReference type="InterPro" id="IPR036397">
    <property type="entry name" value="RNaseH_sf"/>
</dbReference>
<dbReference type="CDD" id="cd02846">
    <property type="entry name" value="PAZ_argonaute_like"/>
    <property type="match status" value="1"/>
</dbReference>
<feature type="region of interest" description="Disordered" evidence="1">
    <location>
        <begin position="385"/>
        <end position="419"/>
    </location>
</feature>
<comment type="caution">
    <text evidence="3">The sequence shown here is derived from an EMBL/GenBank/DDBJ whole genome shotgun (WGS) entry which is preliminary data.</text>
</comment>
<reference evidence="3" key="1">
    <citation type="submission" date="2022-12" db="EMBL/GenBank/DDBJ databases">
        <authorList>
            <person name="Petersen C."/>
        </authorList>
    </citation>
    <scope>NUCLEOTIDE SEQUENCE</scope>
    <source>
        <strain evidence="3">IBT 16125</strain>
    </source>
</reference>
<dbReference type="SUPFAM" id="SSF53098">
    <property type="entry name" value="Ribonuclease H-like"/>
    <property type="match status" value="1"/>
</dbReference>
<organism evidence="3 4">
    <name type="scientific">Penicillium daleae</name>
    <dbReference type="NCBI Taxonomy" id="63821"/>
    <lineage>
        <taxon>Eukaryota</taxon>
        <taxon>Fungi</taxon>
        <taxon>Dikarya</taxon>
        <taxon>Ascomycota</taxon>
        <taxon>Pezizomycotina</taxon>
        <taxon>Eurotiomycetes</taxon>
        <taxon>Eurotiomycetidae</taxon>
        <taxon>Eurotiales</taxon>
        <taxon>Aspergillaceae</taxon>
        <taxon>Penicillium</taxon>
    </lineage>
</organism>
<feature type="compositionally biased region" description="Basic and acidic residues" evidence="1">
    <location>
        <begin position="50"/>
        <end position="79"/>
    </location>
</feature>
<evidence type="ECO:0000313" key="4">
    <source>
        <dbReference type="Proteomes" id="UP001213681"/>
    </source>
</evidence>
<dbReference type="InterPro" id="IPR014811">
    <property type="entry name" value="ArgoL1"/>
</dbReference>
<sequence length="1051" mass="114824">MSDQPRGRGGGRGRGPRGGDRGDRGGGRGGRGRGRGDFQDLPFRPSGGRGDFRGDFRGGRGGRGGDRGFGDRGRGDFRGRGRGGRGGGPQGPRIFNEGKPITPPDTTVSKTEDSMAKALIASRQQNAKNPAQAYPDRPGYGTLGRPVTLYANYLPFTSVGKPIHRYHVYIAAEGGREPAGRKARHIVRLLLEEHFSANLKSIATDYRSTLISVSKLTQGPFDVRYKDESEEEYAENPKVFKVTIQHTGDINPTDLINYLTSANAGDMLTSKPEIVQALNVILGHHPKTVRSVASIGGNRHYSLEEGMMEKASLEGGLEVLRGFFVSVRAATARVLLNVQVKYLACYKSGPLEWMLKEWKYSNSNQSLYRLEAFLKRVRVSLTHIKRKSKSGKERPARVKTISGLATPRDGGSSPNKPKVDFYGAGPQAVSFFMDAPGSQSTSSSPGEGKGKKGKKNPPKAGPPPAGQYITVADFFKREYNITVDPSLPVVNVGTREKPVYLPTDVCEVEAGQPVKNKLSPRQTQNMLNFAVKDRMPAQNAQSIVTKGVGVLGIGQPLNSTLSSFGINLGDNLITVQGRVLPPPRIMYAKQKELQARFGIWNMQAIQFSKPATLKNWTWLFIDAPNSRHGLTPPGLDHALNEFVQTLRDMGVAAEKPKPGARIEYSWNVDNAPAIEKAVRGLQDKHNPQLILGILFSKDSQVYNIVKQVCDVRCGVRNVNVQAEKLRDAKVQYLANVGLKINLKMGGVNQTLRTSDLGFFADGKTMLVGLDVTHPSPGSTSSAPSVVGIVASIDAQLAQWPADIRIQPARQEMVSDLDTLLQSRIKIWANHNKGKFPENIVIYRDGVSEGQYDTVIEKELPLLKKACQTIYPASDTKKGLPRMAIVVVGKRHNTRFYPTNDTEAERSANPQPGTVVDRGISESRHWDFYLQAHSALQGTARPAHYFTVWDEIFYPLHPGVGPGIGAADKLQDLTHKMCYLFGRATKAVSVCPPAYYADLVCTRARCYMSDLFDPTPSATPAGSVVGGDAGERVPEASQATVHASIRDTMFYI</sequence>
<feature type="compositionally biased region" description="Basic and acidic residues" evidence="1">
    <location>
        <begin position="17"/>
        <end position="26"/>
    </location>
</feature>
<dbReference type="SMART" id="SM00950">
    <property type="entry name" value="Piwi"/>
    <property type="match status" value="1"/>
</dbReference>
<dbReference type="GeneID" id="81597401"/>
<feature type="region of interest" description="Disordered" evidence="1">
    <location>
        <begin position="433"/>
        <end position="466"/>
    </location>
</feature>
<dbReference type="InterPro" id="IPR045246">
    <property type="entry name" value="Piwi_ago-like"/>
</dbReference>
<dbReference type="InterPro" id="IPR032474">
    <property type="entry name" value="Argonaute_N"/>
</dbReference>
<evidence type="ECO:0000313" key="3">
    <source>
        <dbReference type="EMBL" id="KAJ5455512.1"/>
    </source>
</evidence>
<proteinExistence type="predicted"/>
<keyword evidence="4" id="KW-1185">Reference proteome</keyword>
<feature type="region of interest" description="Disordered" evidence="1">
    <location>
        <begin position="1"/>
        <end position="113"/>
    </location>
</feature>
<name>A0AAD6G566_9EURO</name>
<dbReference type="InterPro" id="IPR003165">
    <property type="entry name" value="Piwi"/>
</dbReference>
<dbReference type="Pfam" id="PF02170">
    <property type="entry name" value="PAZ"/>
    <property type="match status" value="1"/>
</dbReference>
<dbReference type="EMBL" id="JAPVEA010000004">
    <property type="protein sequence ID" value="KAJ5455512.1"/>
    <property type="molecule type" value="Genomic_DNA"/>
</dbReference>
<gene>
    <name evidence="3" type="ORF">N7458_003776</name>
</gene>
<dbReference type="CDD" id="cd04657">
    <property type="entry name" value="Piwi_ago-like"/>
    <property type="match status" value="1"/>
</dbReference>
<dbReference type="SUPFAM" id="SSF101690">
    <property type="entry name" value="PAZ domain"/>
    <property type="match status" value="1"/>
</dbReference>
<dbReference type="AlphaFoldDB" id="A0AAD6G566"/>
<dbReference type="Proteomes" id="UP001213681">
    <property type="component" value="Unassembled WGS sequence"/>
</dbReference>
<dbReference type="InterPro" id="IPR032472">
    <property type="entry name" value="ArgoL2"/>
</dbReference>
<evidence type="ECO:0000259" key="2">
    <source>
        <dbReference type="PROSITE" id="PS50822"/>
    </source>
</evidence>
<dbReference type="Pfam" id="PF16486">
    <property type="entry name" value="ArgoN"/>
    <property type="match status" value="1"/>
</dbReference>
<dbReference type="PROSITE" id="PS50822">
    <property type="entry name" value="PIWI"/>
    <property type="match status" value="1"/>
</dbReference>
<dbReference type="Pfam" id="PF16488">
    <property type="entry name" value="ArgoL2"/>
    <property type="match status" value="1"/>
</dbReference>
<feature type="domain" description="Piwi" evidence="2">
    <location>
        <begin position="689"/>
        <end position="1008"/>
    </location>
</feature>
<dbReference type="Gene3D" id="3.30.420.10">
    <property type="entry name" value="Ribonuclease H-like superfamily/Ribonuclease H"/>
    <property type="match status" value="1"/>
</dbReference>
<dbReference type="GO" id="GO:0003723">
    <property type="term" value="F:RNA binding"/>
    <property type="evidence" value="ECO:0007669"/>
    <property type="project" value="InterPro"/>
</dbReference>